<dbReference type="GeneID" id="63750581"/>
<sequence>MGPHGIGSATKPAAIIGQTDYGERFRDYFLFIVCLDGFYTEGSRGILLFCLGIQLLSRDIGYADIGLLYFYICLLSYIKVWGYDRISTVTMAAVGVYDARAFKQYISGYLLYN</sequence>
<proteinExistence type="predicted"/>
<gene>
    <name evidence="2" type="ORF">ASPWEDRAFT_376508</name>
</gene>
<dbReference type="VEuPathDB" id="FungiDB:ASPWEDRAFT_376508"/>
<accession>A0A1L9RX35</accession>
<dbReference type="AlphaFoldDB" id="A0A1L9RX35"/>
<organism evidence="2 3">
    <name type="scientific">Aspergillus wentii DTO 134E9</name>
    <dbReference type="NCBI Taxonomy" id="1073089"/>
    <lineage>
        <taxon>Eukaryota</taxon>
        <taxon>Fungi</taxon>
        <taxon>Dikarya</taxon>
        <taxon>Ascomycota</taxon>
        <taxon>Pezizomycotina</taxon>
        <taxon>Eurotiomycetes</taxon>
        <taxon>Eurotiomycetidae</taxon>
        <taxon>Eurotiales</taxon>
        <taxon>Aspergillaceae</taxon>
        <taxon>Aspergillus</taxon>
        <taxon>Aspergillus subgen. Cremei</taxon>
    </lineage>
</organism>
<feature type="transmembrane region" description="Helical" evidence="1">
    <location>
        <begin position="60"/>
        <end position="78"/>
    </location>
</feature>
<dbReference type="EMBL" id="KV878210">
    <property type="protein sequence ID" value="OJJ39489.1"/>
    <property type="molecule type" value="Genomic_DNA"/>
</dbReference>
<reference evidence="3" key="1">
    <citation type="journal article" date="2017" name="Genome Biol.">
        <title>Comparative genomics reveals high biological diversity and specific adaptations in the industrially and medically important fungal genus Aspergillus.</title>
        <authorList>
            <person name="de Vries R.P."/>
            <person name="Riley R."/>
            <person name="Wiebenga A."/>
            <person name="Aguilar-Osorio G."/>
            <person name="Amillis S."/>
            <person name="Uchima C.A."/>
            <person name="Anderluh G."/>
            <person name="Asadollahi M."/>
            <person name="Askin M."/>
            <person name="Barry K."/>
            <person name="Battaglia E."/>
            <person name="Bayram O."/>
            <person name="Benocci T."/>
            <person name="Braus-Stromeyer S.A."/>
            <person name="Caldana C."/>
            <person name="Canovas D."/>
            <person name="Cerqueira G.C."/>
            <person name="Chen F."/>
            <person name="Chen W."/>
            <person name="Choi C."/>
            <person name="Clum A."/>
            <person name="Dos Santos R.A."/>
            <person name="Damasio A.R."/>
            <person name="Diallinas G."/>
            <person name="Emri T."/>
            <person name="Fekete E."/>
            <person name="Flipphi M."/>
            <person name="Freyberg S."/>
            <person name="Gallo A."/>
            <person name="Gournas C."/>
            <person name="Habgood R."/>
            <person name="Hainaut M."/>
            <person name="Harispe M.L."/>
            <person name="Henrissat B."/>
            <person name="Hilden K.S."/>
            <person name="Hope R."/>
            <person name="Hossain A."/>
            <person name="Karabika E."/>
            <person name="Karaffa L."/>
            <person name="Karanyi Z."/>
            <person name="Krasevec N."/>
            <person name="Kuo A."/>
            <person name="Kusch H."/>
            <person name="LaButti K."/>
            <person name="Lagendijk E.L."/>
            <person name="Lapidus A."/>
            <person name="Levasseur A."/>
            <person name="Lindquist E."/>
            <person name="Lipzen A."/>
            <person name="Logrieco A.F."/>
            <person name="MacCabe A."/>
            <person name="Maekelae M.R."/>
            <person name="Malavazi I."/>
            <person name="Melin P."/>
            <person name="Meyer V."/>
            <person name="Mielnichuk N."/>
            <person name="Miskei M."/>
            <person name="Molnar A.P."/>
            <person name="Mule G."/>
            <person name="Ngan C.Y."/>
            <person name="Orejas M."/>
            <person name="Orosz E."/>
            <person name="Ouedraogo J.P."/>
            <person name="Overkamp K.M."/>
            <person name="Park H.-S."/>
            <person name="Perrone G."/>
            <person name="Piumi F."/>
            <person name="Punt P.J."/>
            <person name="Ram A.F."/>
            <person name="Ramon A."/>
            <person name="Rauscher S."/>
            <person name="Record E."/>
            <person name="Riano-Pachon D.M."/>
            <person name="Robert V."/>
            <person name="Roehrig J."/>
            <person name="Ruller R."/>
            <person name="Salamov A."/>
            <person name="Salih N.S."/>
            <person name="Samson R.A."/>
            <person name="Sandor E."/>
            <person name="Sanguinetti M."/>
            <person name="Schuetze T."/>
            <person name="Sepcic K."/>
            <person name="Shelest E."/>
            <person name="Sherlock G."/>
            <person name="Sophianopoulou V."/>
            <person name="Squina F.M."/>
            <person name="Sun H."/>
            <person name="Susca A."/>
            <person name="Todd R.B."/>
            <person name="Tsang A."/>
            <person name="Unkles S.E."/>
            <person name="van de Wiele N."/>
            <person name="van Rossen-Uffink D."/>
            <person name="Oliveira J.V."/>
            <person name="Vesth T.C."/>
            <person name="Visser J."/>
            <person name="Yu J.-H."/>
            <person name="Zhou M."/>
            <person name="Andersen M.R."/>
            <person name="Archer D.B."/>
            <person name="Baker S.E."/>
            <person name="Benoit I."/>
            <person name="Brakhage A.A."/>
            <person name="Braus G.H."/>
            <person name="Fischer R."/>
            <person name="Frisvad J.C."/>
            <person name="Goldman G.H."/>
            <person name="Houbraken J."/>
            <person name="Oakley B."/>
            <person name="Pocsi I."/>
            <person name="Scazzocchio C."/>
            <person name="Seiboth B."/>
            <person name="vanKuyk P.A."/>
            <person name="Wortman J."/>
            <person name="Dyer P.S."/>
            <person name="Grigoriev I.V."/>
        </authorList>
    </citation>
    <scope>NUCLEOTIDE SEQUENCE [LARGE SCALE GENOMIC DNA]</scope>
    <source>
        <strain evidence="3">DTO 134E9</strain>
    </source>
</reference>
<keyword evidence="1" id="KW-0812">Transmembrane</keyword>
<keyword evidence="3" id="KW-1185">Reference proteome</keyword>
<evidence type="ECO:0000313" key="3">
    <source>
        <dbReference type="Proteomes" id="UP000184383"/>
    </source>
</evidence>
<evidence type="ECO:0000256" key="1">
    <source>
        <dbReference type="SAM" id="Phobius"/>
    </source>
</evidence>
<protein>
    <submittedName>
        <fullName evidence="2">Uncharacterized protein</fullName>
    </submittedName>
</protein>
<evidence type="ECO:0000313" key="2">
    <source>
        <dbReference type="EMBL" id="OJJ39489.1"/>
    </source>
</evidence>
<dbReference type="Proteomes" id="UP000184383">
    <property type="component" value="Unassembled WGS sequence"/>
</dbReference>
<dbReference type="RefSeq" id="XP_040693165.1">
    <property type="nucleotide sequence ID" value="XM_040834733.1"/>
</dbReference>
<keyword evidence="1" id="KW-1133">Transmembrane helix</keyword>
<name>A0A1L9RX35_ASPWE</name>
<keyword evidence="1" id="KW-0472">Membrane</keyword>